<sequence length="81" mass="8401">MSKPTMRDFARFLTAEDGGMSVEWVTIAAACMALLLGTFAIVSGGTENLATDTAQLTANMDVANGFITPVPITASTDITAD</sequence>
<comment type="caution">
    <text evidence="2">The sequence shown here is derived from an EMBL/GenBank/DDBJ whole genome shotgun (WGS) entry which is preliminary data.</text>
</comment>
<evidence type="ECO:0008006" key="4">
    <source>
        <dbReference type="Google" id="ProtNLM"/>
    </source>
</evidence>
<reference evidence="2 3" key="1">
    <citation type="submission" date="2018-05" db="EMBL/GenBank/DDBJ databases">
        <title>Genomic Encyclopedia of Type Strains, Phase IV (KMG-IV): sequencing the most valuable type-strain genomes for metagenomic binning, comparative biology and taxonomic classification.</title>
        <authorList>
            <person name="Goeker M."/>
        </authorList>
    </citation>
    <scope>NUCLEOTIDE SEQUENCE [LARGE SCALE GENOMIC DNA]</scope>
    <source>
        <strain evidence="2 3">DSM 16097</strain>
    </source>
</reference>
<proteinExistence type="predicted"/>
<evidence type="ECO:0000313" key="3">
    <source>
        <dbReference type="Proteomes" id="UP000245708"/>
    </source>
</evidence>
<organism evidence="2 3">
    <name type="scientific">Roseicyclus mahoneyensis</name>
    <dbReference type="NCBI Taxonomy" id="164332"/>
    <lineage>
        <taxon>Bacteria</taxon>
        <taxon>Pseudomonadati</taxon>
        <taxon>Pseudomonadota</taxon>
        <taxon>Alphaproteobacteria</taxon>
        <taxon>Rhodobacterales</taxon>
        <taxon>Roseobacteraceae</taxon>
        <taxon>Roseicyclus</taxon>
    </lineage>
</organism>
<keyword evidence="1" id="KW-0812">Transmembrane</keyword>
<protein>
    <recommendedName>
        <fullName evidence="4">Flp pilus assembly pilin Flp</fullName>
    </recommendedName>
</protein>
<gene>
    <name evidence="2" type="ORF">C7455_105207</name>
</gene>
<evidence type="ECO:0000256" key="1">
    <source>
        <dbReference type="SAM" id="Phobius"/>
    </source>
</evidence>
<accession>A0A316GJ17</accession>
<keyword evidence="1" id="KW-0472">Membrane</keyword>
<dbReference type="EMBL" id="QGGW01000005">
    <property type="protein sequence ID" value="PWK60223.1"/>
    <property type="molecule type" value="Genomic_DNA"/>
</dbReference>
<evidence type="ECO:0000313" key="2">
    <source>
        <dbReference type="EMBL" id="PWK60223.1"/>
    </source>
</evidence>
<dbReference type="RefSeq" id="WP_146199994.1">
    <property type="nucleotide sequence ID" value="NZ_QGGW01000005.1"/>
</dbReference>
<keyword evidence="3" id="KW-1185">Reference proteome</keyword>
<name>A0A316GJ17_9RHOB</name>
<dbReference type="AlphaFoldDB" id="A0A316GJ17"/>
<feature type="transmembrane region" description="Helical" evidence="1">
    <location>
        <begin position="21"/>
        <end position="42"/>
    </location>
</feature>
<dbReference type="Proteomes" id="UP000245708">
    <property type="component" value="Unassembled WGS sequence"/>
</dbReference>
<keyword evidence="1" id="KW-1133">Transmembrane helix</keyword>